<reference evidence="1" key="3">
    <citation type="submission" date="2025-09" db="UniProtKB">
        <authorList>
            <consortium name="Ensembl"/>
        </authorList>
    </citation>
    <scope>IDENTIFICATION</scope>
</reference>
<dbReference type="Proteomes" id="UP000002277">
    <property type="component" value="Chromosome 11"/>
</dbReference>
<sequence>MFFYTDNKHTSNNLTVDIDNKLIFVRKKLFLCFLGGNLYFQYNYSVGRVLSSNTLFWL</sequence>
<dbReference type="InParanoid" id="A0A2I3T6Z3"/>
<reference evidence="1 2" key="1">
    <citation type="journal article" date="2005" name="Nature">
        <title>Initial sequence of the chimpanzee genome and comparison with the human genome.</title>
        <authorList>
            <consortium name="Chimpanzee sequencing and analysis consortium"/>
        </authorList>
    </citation>
    <scope>NUCLEOTIDE SEQUENCE [LARGE SCALE GENOMIC DNA]</scope>
</reference>
<keyword evidence="2" id="KW-1185">Reference proteome</keyword>
<dbReference type="EMBL" id="AC183808">
    <property type="status" value="NOT_ANNOTATED_CDS"/>
    <property type="molecule type" value="Genomic_DNA"/>
</dbReference>
<dbReference type="Ensembl" id="ENSPTRT00000076955.1">
    <property type="protein sequence ID" value="ENSPTRP00000084967.1"/>
    <property type="gene ID" value="ENSPTRG00000051044.1"/>
</dbReference>
<evidence type="ECO:0000313" key="2">
    <source>
        <dbReference type="Proteomes" id="UP000002277"/>
    </source>
</evidence>
<accession>A0A2I3T6Z3</accession>
<dbReference type="Bgee" id="ENSPTRG00000051044">
    <property type="expression patterns" value="Expressed in temporal lobe and 20 other cell types or tissues"/>
</dbReference>
<dbReference type="OMA" id="YFQYNYS"/>
<organism evidence="1 2">
    <name type="scientific">Pan troglodytes</name>
    <name type="common">Chimpanzee</name>
    <dbReference type="NCBI Taxonomy" id="9598"/>
    <lineage>
        <taxon>Eukaryota</taxon>
        <taxon>Metazoa</taxon>
        <taxon>Chordata</taxon>
        <taxon>Craniata</taxon>
        <taxon>Vertebrata</taxon>
        <taxon>Euteleostomi</taxon>
        <taxon>Mammalia</taxon>
        <taxon>Eutheria</taxon>
        <taxon>Euarchontoglires</taxon>
        <taxon>Primates</taxon>
        <taxon>Haplorrhini</taxon>
        <taxon>Catarrhini</taxon>
        <taxon>Hominidae</taxon>
        <taxon>Pan</taxon>
    </lineage>
</organism>
<dbReference type="GeneTree" id="ENSGT00910000148520"/>
<evidence type="ECO:0000313" key="1">
    <source>
        <dbReference type="Ensembl" id="ENSPTRP00000084967.1"/>
    </source>
</evidence>
<proteinExistence type="predicted"/>
<reference evidence="1" key="2">
    <citation type="submission" date="2025-08" db="UniProtKB">
        <authorList>
            <consortium name="Ensembl"/>
        </authorList>
    </citation>
    <scope>IDENTIFICATION</scope>
</reference>
<protein>
    <submittedName>
        <fullName evidence="1">Uncharacterized protein</fullName>
    </submittedName>
</protein>
<name>A0A2I3T6Z3_PANTR</name>
<dbReference type="AlphaFoldDB" id="A0A2I3T6Z3"/>